<dbReference type="AlphaFoldDB" id="A0A067SIR7"/>
<reference evidence="3" key="1">
    <citation type="journal article" date="2014" name="Proc. Natl. Acad. Sci. U.S.A.">
        <title>Extensive sampling of basidiomycete genomes demonstrates inadequacy of the white-rot/brown-rot paradigm for wood decay fungi.</title>
        <authorList>
            <person name="Riley R."/>
            <person name="Salamov A.A."/>
            <person name="Brown D.W."/>
            <person name="Nagy L.G."/>
            <person name="Floudas D."/>
            <person name="Held B.W."/>
            <person name="Levasseur A."/>
            <person name="Lombard V."/>
            <person name="Morin E."/>
            <person name="Otillar R."/>
            <person name="Lindquist E.A."/>
            <person name="Sun H."/>
            <person name="LaButti K.M."/>
            <person name="Schmutz J."/>
            <person name="Jabbour D."/>
            <person name="Luo H."/>
            <person name="Baker S.E."/>
            <person name="Pisabarro A.G."/>
            <person name="Walton J.D."/>
            <person name="Blanchette R.A."/>
            <person name="Henrissat B."/>
            <person name="Martin F."/>
            <person name="Cullen D."/>
            <person name="Hibbett D.S."/>
            <person name="Grigoriev I.V."/>
        </authorList>
    </citation>
    <scope>NUCLEOTIDE SEQUENCE [LARGE SCALE GENOMIC DNA]</scope>
    <source>
        <strain evidence="3">CBS 339.88</strain>
    </source>
</reference>
<evidence type="ECO:0000256" key="1">
    <source>
        <dbReference type="SAM" id="Phobius"/>
    </source>
</evidence>
<gene>
    <name evidence="2" type="ORF">GALMADRAFT_145266</name>
</gene>
<name>A0A067SIR7_GALM3</name>
<keyword evidence="1" id="KW-0812">Transmembrane</keyword>
<protein>
    <recommendedName>
        <fullName evidence="4">F-box domain-containing protein</fullName>
    </recommendedName>
</protein>
<organism evidence="2 3">
    <name type="scientific">Galerina marginata (strain CBS 339.88)</name>
    <dbReference type="NCBI Taxonomy" id="685588"/>
    <lineage>
        <taxon>Eukaryota</taxon>
        <taxon>Fungi</taxon>
        <taxon>Dikarya</taxon>
        <taxon>Basidiomycota</taxon>
        <taxon>Agaricomycotina</taxon>
        <taxon>Agaricomycetes</taxon>
        <taxon>Agaricomycetidae</taxon>
        <taxon>Agaricales</taxon>
        <taxon>Agaricineae</taxon>
        <taxon>Strophariaceae</taxon>
        <taxon>Galerina</taxon>
    </lineage>
</organism>
<dbReference type="EMBL" id="KL142400">
    <property type="protein sequence ID" value="KDR69887.1"/>
    <property type="molecule type" value="Genomic_DNA"/>
</dbReference>
<evidence type="ECO:0000313" key="2">
    <source>
        <dbReference type="EMBL" id="KDR69887.1"/>
    </source>
</evidence>
<keyword evidence="1" id="KW-1133">Transmembrane helix</keyword>
<dbReference type="Proteomes" id="UP000027222">
    <property type="component" value="Unassembled WGS sequence"/>
</dbReference>
<evidence type="ECO:0000313" key="3">
    <source>
        <dbReference type="Proteomes" id="UP000027222"/>
    </source>
</evidence>
<sequence length="531" mass="59957">MPSTHGISGLIEFPSSPIIPQQSCLDVPVAIELVSEKMLYRGSKHQCNKLKRRRIDLGLKIDADSSGFPDVAMASNATIESTASINLIATIPFLSFPFDIITTIVGFASNETLISYSQTCHFLRLCSCRIYLYRIGIIKSKDRYMRVNLSQEFPPIAIQILTSFLPMRTFESIHLNCDFLILRHFYWEICEFIRACNVTCLYLHHHSDERSILGESATAFALSEVLGTIQAPLASVAILHGFRPSRNVLAPYNPTSLQRRKSWPCKVDHHLFHSTFMDTLRYLKLDSALFPTPELYSIYSKLLTGAALCSLDFTCNDLDLYQDFVQRAHFPNLQVLHITVRSSPSLYLDEEFMHRHPHLCVVWLLNNPNHAHSNGPRPVDTTPKIKLPDVGYARIAANYSGWEMQDTLSLSTLEIQAVSPFMPPRTGTFCQEVKSLCGIMVASNHLRFQDDFVLGIEFPERFATHLLLSESPMTKAFKCECTVRDSTIDNVGSLKLTFERLDNNVVVSATFLFLAIPSLIIWLCSVFFTGG</sequence>
<dbReference type="HOGENOM" id="CLU_028477_0_0_1"/>
<proteinExistence type="predicted"/>
<accession>A0A067SIR7</accession>
<feature type="transmembrane region" description="Helical" evidence="1">
    <location>
        <begin position="505"/>
        <end position="528"/>
    </location>
</feature>
<evidence type="ECO:0008006" key="4">
    <source>
        <dbReference type="Google" id="ProtNLM"/>
    </source>
</evidence>
<keyword evidence="1" id="KW-0472">Membrane</keyword>
<keyword evidence="3" id="KW-1185">Reference proteome</keyword>